<evidence type="ECO:0000256" key="5">
    <source>
        <dbReference type="SAM" id="SignalP"/>
    </source>
</evidence>
<dbReference type="PRINTS" id="PR00436">
    <property type="entry name" value="INTERLEUKIN8"/>
</dbReference>
<dbReference type="Ensembl" id="ENSCMIT00000005541.1">
    <property type="protein sequence ID" value="ENSCMIP00000005355.1"/>
    <property type="gene ID" value="ENSCMIG00000003117.1"/>
</dbReference>
<dbReference type="InterPro" id="IPR033899">
    <property type="entry name" value="CXC_Chemokine_domain"/>
</dbReference>
<dbReference type="Proteomes" id="UP000314986">
    <property type="component" value="Unassembled WGS sequence"/>
</dbReference>
<dbReference type="PANTHER" id="PTHR12015">
    <property type="entry name" value="SMALL INDUCIBLE CYTOKINE A"/>
    <property type="match status" value="1"/>
</dbReference>
<dbReference type="GeneTree" id="ENSGT00970000197189"/>
<dbReference type="Gene3D" id="2.40.50.40">
    <property type="match status" value="1"/>
</dbReference>
<dbReference type="SUPFAM" id="SSF54117">
    <property type="entry name" value="Interleukin 8-like chemokines"/>
    <property type="match status" value="1"/>
</dbReference>
<dbReference type="InterPro" id="IPR001811">
    <property type="entry name" value="Chemokine_IL8-like_dom"/>
</dbReference>
<dbReference type="GO" id="GO:0006952">
    <property type="term" value="P:defense response"/>
    <property type="evidence" value="ECO:0007669"/>
    <property type="project" value="InterPro"/>
</dbReference>
<evidence type="ECO:0000256" key="3">
    <source>
        <dbReference type="ARBA" id="ARBA00022514"/>
    </source>
</evidence>
<comment type="similarity">
    <text evidence="2">Belongs to the intercrine alpha (chemokine CxC) family.</text>
</comment>
<organism evidence="7 8">
    <name type="scientific">Callorhinchus milii</name>
    <name type="common">Ghost shark</name>
    <dbReference type="NCBI Taxonomy" id="7868"/>
    <lineage>
        <taxon>Eukaryota</taxon>
        <taxon>Metazoa</taxon>
        <taxon>Chordata</taxon>
        <taxon>Craniata</taxon>
        <taxon>Vertebrata</taxon>
        <taxon>Chondrichthyes</taxon>
        <taxon>Holocephali</taxon>
        <taxon>Chimaeriformes</taxon>
        <taxon>Callorhinchidae</taxon>
        <taxon>Callorhinchus</taxon>
    </lineage>
</organism>
<keyword evidence="4" id="KW-0964">Secreted</keyword>
<protein>
    <recommendedName>
        <fullName evidence="6">Chemokine interleukin-8-like domain-containing protein</fullName>
    </recommendedName>
</protein>
<dbReference type="AlphaFoldDB" id="A0A4W3GQS4"/>
<name>A0A4W3GQS4_CALMI</name>
<feature type="signal peptide" evidence="5">
    <location>
        <begin position="1"/>
        <end position="20"/>
    </location>
</feature>
<keyword evidence="5" id="KW-0732">Signal</keyword>
<evidence type="ECO:0000256" key="4">
    <source>
        <dbReference type="ARBA" id="ARBA00022525"/>
    </source>
</evidence>
<keyword evidence="8" id="KW-1185">Reference proteome</keyword>
<dbReference type="GO" id="GO:0008009">
    <property type="term" value="F:chemokine activity"/>
    <property type="evidence" value="ECO:0007669"/>
    <property type="project" value="InterPro"/>
</dbReference>
<dbReference type="GO" id="GO:0005615">
    <property type="term" value="C:extracellular space"/>
    <property type="evidence" value="ECO:0007669"/>
    <property type="project" value="UniProtKB-KW"/>
</dbReference>
<reference evidence="8" key="3">
    <citation type="journal article" date="2014" name="Nature">
        <title>Elephant shark genome provides unique insights into gnathostome evolution.</title>
        <authorList>
            <consortium name="International Elephant Shark Genome Sequencing Consortium"/>
            <person name="Venkatesh B."/>
            <person name="Lee A.P."/>
            <person name="Ravi V."/>
            <person name="Maurya A.K."/>
            <person name="Lian M.M."/>
            <person name="Swann J.B."/>
            <person name="Ohta Y."/>
            <person name="Flajnik M.F."/>
            <person name="Sutoh Y."/>
            <person name="Kasahara M."/>
            <person name="Hoon S."/>
            <person name="Gangu V."/>
            <person name="Roy S.W."/>
            <person name="Irimia M."/>
            <person name="Korzh V."/>
            <person name="Kondrychyn I."/>
            <person name="Lim Z.W."/>
            <person name="Tay B.H."/>
            <person name="Tohari S."/>
            <person name="Kong K.W."/>
            <person name="Ho S."/>
            <person name="Lorente-Galdos B."/>
            <person name="Quilez J."/>
            <person name="Marques-Bonet T."/>
            <person name="Raney B.J."/>
            <person name="Ingham P.W."/>
            <person name="Tay A."/>
            <person name="Hillier L.W."/>
            <person name="Minx P."/>
            <person name="Boehm T."/>
            <person name="Wilson R.K."/>
            <person name="Brenner S."/>
            <person name="Warren W.C."/>
        </authorList>
    </citation>
    <scope>NUCLEOTIDE SEQUENCE [LARGE SCALE GENOMIC DNA]</scope>
</reference>
<reference evidence="7" key="4">
    <citation type="submission" date="2025-08" db="UniProtKB">
        <authorList>
            <consortium name="Ensembl"/>
        </authorList>
    </citation>
    <scope>IDENTIFICATION</scope>
</reference>
<dbReference type="InParanoid" id="A0A4W3GQS4"/>
<reference evidence="7" key="5">
    <citation type="submission" date="2025-09" db="UniProtKB">
        <authorList>
            <consortium name="Ensembl"/>
        </authorList>
    </citation>
    <scope>IDENTIFICATION</scope>
</reference>
<dbReference type="SMART" id="SM00199">
    <property type="entry name" value="SCY"/>
    <property type="match status" value="1"/>
</dbReference>
<dbReference type="InterPro" id="IPR039809">
    <property type="entry name" value="Chemokine_b/g/d"/>
</dbReference>
<comment type="subcellular location">
    <subcellularLocation>
        <location evidence="1">Secreted</location>
    </subcellularLocation>
</comment>
<feature type="domain" description="Chemokine interleukin-8-like" evidence="6">
    <location>
        <begin position="27"/>
        <end position="88"/>
    </location>
</feature>
<dbReference type="InterPro" id="IPR036048">
    <property type="entry name" value="Interleukin_8-like_sf"/>
</dbReference>
<feature type="chain" id="PRO_5028153897" description="Chemokine interleukin-8-like domain-containing protein" evidence="5">
    <location>
        <begin position="21"/>
        <end position="99"/>
    </location>
</feature>
<dbReference type="CDD" id="cd00273">
    <property type="entry name" value="Chemokine_CXC"/>
    <property type="match status" value="1"/>
</dbReference>
<reference evidence="8" key="2">
    <citation type="journal article" date="2007" name="PLoS Biol.">
        <title>Survey sequencing and comparative analysis of the elephant shark (Callorhinchus milii) genome.</title>
        <authorList>
            <person name="Venkatesh B."/>
            <person name="Kirkness E.F."/>
            <person name="Loh Y.H."/>
            <person name="Halpern A.L."/>
            <person name="Lee A.P."/>
            <person name="Johnson J."/>
            <person name="Dandona N."/>
            <person name="Viswanathan L.D."/>
            <person name="Tay A."/>
            <person name="Venter J.C."/>
            <person name="Strausberg R.L."/>
            <person name="Brenner S."/>
        </authorList>
    </citation>
    <scope>NUCLEOTIDE SEQUENCE [LARGE SCALE GENOMIC DNA]</scope>
</reference>
<evidence type="ECO:0000256" key="1">
    <source>
        <dbReference type="ARBA" id="ARBA00004613"/>
    </source>
</evidence>
<sequence>MKMNTVTVLVMLLCVIATQGIPIVGTSAHCLCIQTTSRFIKLQNIQSLEYIHRRSGCESTEIIVTLKSNRKVCVNPDAKWVKVVIARREARMSNRNMKP</sequence>
<dbReference type="FunFam" id="2.40.50.40:FF:000004">
    <property type="entry name" value="C-X-C motif chemokine"/>
    <property type="match status" value="1"/>
</dbReference>
<keyword evidence="3" id="KW-0202">Cytokine</keyword>
<evidence type="ECO:0000313" key="7">
    <source>
        <dbReference type="Ensembl" id="ENSCMIP00000005355.1"/>
    </source>
</evidence>
<dbReference type="InterPro" id="IPR001089">
    <property type="entry name" value="Chemokine_CXC"/>
</dbReference>
<evidence type="ECO:0000256" key="2">
    <source>
        <dbReference type="ARBA" id="ARBA00010665"/>
    </source>
</evidence>
<reference evidence="8" key="1">
    <citation type="journal article" date="2006" name="Science">
        <title>Ancient noncoding elements conserved in the human genome.</title>
        <authorList>
            <person name="Venkatesh B."/>
            <person name="Kirkness E.F."/>
            <person name="Loh Y.H."/>
            <person name="Halpern A.L."/>
            <person name="Lee A.P."/>
            <person name="Johnson J."/>
            <person name="Dandona N."/>
            <person name="Viswanathan L.D."/>
            <person name="Tay A."/>
            <person name="Venter J.C."/>
            <person name="Strausberg R.L."/>
            <person name="Brenner S."/>
        </authorList>
    </citation>
    <scope>NUCLEOTIDE SEQUENCE [LARGE SCALE GENOMIC DNA]</scope>
</reference>
<dbReference type="PANTHER" id="PTHR12015:SF198">
    <property type="entry name" value="PLATELET BASIC PROTEIN"/>
    <property type="match status" value="1"/>
</dbReference>
<dbReference type="OMA" id="HRRSGCE"/>
<evidence type="ECO:0000313" key="8">
    <source>
        <dbReference type="Proteomes" id="UP000314986"/>
    </source>
</evidence>
<dbReference type="PRINTS" id="PR00437">
    <property type="entry name" value="SMALLCYTKCXC"/>
</dbReference>
<accession>A0A4W3GQS4</accession>
<dbReference type="STRING" id="7868.ENSCMIP00000005355"/>
<dbReference type="GO" id="GO:0006955">
    <property type="term" value="P:immune response"/>
    <property type="evidence" value="ECO:0007669"/>
    <property type="project" value="InterPro"/>
</dbReference>
<evidence type="ECO:0000259" key="6">
    <source>
        <dbReference type="SMART" id="SM00199"/>
    </source>
</evidence>
<dbReference type="Pfam" id="PF00048">
    <property type="entry name" value="IL8"/>
    <property type="match status" value="1"/>
</dbReference>
<proteinExistence type="inferred from homology"/>